<dbReference type="GO" id="GO:0016779">
    <property type="term" value="F:nucleotidyltransferase activity"/>
    <property type="evidence" value="ECO:0007669"/>
    <property type="project" value="UniProtKB-KW"/>
</dbReference>
<organism evidence="11">
    <name type="scientific">marine metagenome</name>
    <dbReference type="NCBI Taxonomy" id="408172"/>
    <lineage>
        <taxon>unclassified sequences</taxon>
        <taxon>metagenomes</taxon>
        <taxon>ecological metagenomes</taxon>
    </lineage>
</organism>
<keyword evidence="2" id="KW-0820">tRNA-binding</keyword>
<keyword evidence="8" id="KW-0460">Magnesium</keyword>
<gene>
    <name evidence="11" type="ORF">METZ01_LOCUS425214</name>
</gene>
<feature type="non-terminal residue" evidence="11">
    <location>
        <position position="1"/>
    </location>
</feature>
<keyword evidence="3" id="KW-0808">Transferase</keyword>
<dbReference type="SUPFAM" id="SSF81301">
    <property type="entry name" value="Nucleotidyltransferase"/>
    <property type="match status" value="1"/>
</dbReference>
<dbReference type="GO" id="GO:0000049">
    <property type="term" value="F:tRNA binding"/>
    <property type="evidence" value="ECO:0007669"/>
    <property type="project" value="UniProtKB-KW"/>
</dbReference>
<evidence type="ECO:0000259" key="10">
    <source>
        <dbReference type="Pfam" id="PF01743"/>
    </source>
</evidence>
<evidence type="ECO:0000256" key="1">
    <source>
        <dbReference type="ARBA" id="ARBA00001946"/>
    </source>
</evidence>
<dbReference type="Pfam" id="PF01743">
    <property type="entry name" value="PolyA_pol"/>
    <property type="match status" value="1"/>
</dbReference>
<evidence type="ECO:0000256" key="3">
    <source>
        <dbReference type="ARBA" id="ARBA00022679"/>
    </source>
</evidence>
<accession>A0A382XNE1</accession>
<evidence type="ECO:0000313" key="11">
    <source>
        <dbReference type="EMBL" id="SVD72360.1"/>
    </source>
</evidence>
<keyword evidence="4" id="KW-0819">tRNA processing</keyword>
<dbReference type="InterPro" id="IPR052390">
    <property type="entry name" value="tRNA_nt/polyA_polymerase"/>
</dbReference>
<dbReference type="EMBL" id="UINC01169025">
    <property type="protein sequence ID" value="SVD72360.1"/>
    <property type="molecule type" value="Genomic_DNA"/>
</dbReference>
<evidence type="ECO:0000256" key="8">
    <source>
        <dbReference type="ARBA" id="ARBA00022842"/>
    </source>
</evidence>
<feature type="domain" description="Poly A polymerase head" evidence="10">
    <location>
        <begin position="34"/>
        <end position="161"/>
    </location>
</feature>
<evidence type="ECO:0000256" key="9">
    <source>
        <dbReference type="ARBA" id="ARBA00022884"/>
    </source>
</evidence>
<dbReference type="GO" id="GO:0000166">
    <property type="term" value="F:nucleotide binding"/>
    <property type="evidence" value="ECO:0007669"/>
    <property type="project" value="UniProtKB-KW"/>
</dbReference>
<dbReference type="PANTHER" id="PTHR47788">
    <property type="entry name" value="POLYA POLYMERASE"/>
    <property type="match status" value="1"/>
</dbReference>
<dbReference type="Gene3D" id="3.30.460.10">
    <property type="entry name" value="Beta Polymerase, domain 2"/>
    <property type="match status" value="1"/>
</dbReference>
<dbReference type="CDD" id="cd05398">
    <property type="entry name" value="NT_ClassII-CCAase"/>
    <property type="match status" value="1"/>
</dbReference>
<dbReference type="GO" id="GO:0046872">
    <property type="term" value="F:metal ion binding"/>
    <property type="evidence" value="ECO:0007669"/>
    <property type="project" value="UniProtKB-KW"/>
</dbReference>
<dbReference type="InterPro" id="IPR043519">
    <property type="entry name" value="NT_sf"/>
</dbReference>
<name>A0A382XNE1_9ZZZZ</name>
<feature type="non-terminal residue" evidence="11">
    <location>
        <position position="215"/>
    </location>
</feature>
<protein>
    <recommendedName>
        <fullName evidence="10">Poly A polymerase head domain-containing protein</fullName>
    </recommendedName>
</protein>
<dbReference type="GO" id="GO:0008033">
    <property type="term" value="P:tRNA processing"/>
    <property type="evidence" value="ECO:0007669"/>
    <property type="project" value="UniProtKB-KW"/>
</dbReference>
<dbReference type="SUPFAM" id="SSF81891">
    <property type="entry name" value="Poly A polymerase C-terminal region-like"/>
    <property type="match status" value="1"/>
</dbReference>
<comment type="cofactor">
    <cofactor evidence="1">
        <name>Mg(2+)</name>
        <dbReference type="ChEBI" id="CHEBI:18420"/>
    </cofactor>
</comment>
<sequence>MKDLSKLMQAQLKEDHIDLLDSIAETATHDQVSVYVVGGFVRDLLCNIKNLDIDLVVEGDGIRFAEKLAAKNNWQTQNYEKFGTSTLTLEGLSTIDVATARTEYYSHPAALPEVKPSLIKLDLARRDFTINSMAIKLNGQGIFCLIDLFGGETDLKDGLIRVLHDRSFMDDPSRIFRAIRFEQRFDFCIENETKNLIESAIEKNFIGRLSGDRLI</sequence>
<dbReference type="InterPro" id="IPR002646">
    <property type="entry name" value="PolA_pol_head_dom"/>
</dbReference>
<keyword evidence="6" id="KW-0479">Metal-binding</keyword>
<evidence type="ECO:0000256" key="5">
    <source>
        <dbReference type="ARBA" id="ARBA00022695"/>
    </source>
</evidence>
<keyword evidence="7" id="KW-0547">Nucleotide-binding</keyword>
<evidence type="ECO:0000256" key="6">
    <source>
        <dbReference type="ARBA" id="ARBA00022723"/>
    </source>
</evidence>
<dbReference type="AlphaFoldDB" id="A0A382XNE1"/>
<evidence type="ECO:0000256" key="2">
    <source>
        <dbReference type="ARBA" id="ARBA00022555"/>
    </source>
</evidence>
<reference evidence="11" key="1">
    <citation type="submission" date="2018-05" db="EMBL/GenBank/DDBJ databases">
        <authorList>
            <person name="Lanie J.A."/>
            <person name="Ng W.-L."/>
            <person name="Kazmierczak K.M."/>
            <person name="Andrzejewski T.M."/>
            <person name="Davidsen T.M."/>
            <person name="Wayne K.J."/>
            <person name="Tettelin H."/>
            <person name="Glass J.I."/>
            <person name="Rusch D."/>
            <person name="Podicherti R."/>
            <person name="Tsui H.-C.T."/>
            <person name="Winkler M.E."/>
        </authorList>
    </citation>
    <scope>NUCLEOTIDE SEQUENCE</scope>
</reference>
<dbReference type="PANTHER" id="PTHR47788:SF1">
    <property type="entry name" value="A-ADDING TRNA NUCLEOTIDYLTRANSFERASE"/>
    <property type="match status" value="1"/>
</dbReference>
<keyword evidence="9" id="KW-0694">RNA-binding</keyword>
<evidence type="ECO:0000256" key="4">
    <source>
        <dbReference type="ARBA" id="ARBA00022694"/>
    </source>
</evidence>
<evidence type="ECO:0000256" key="7">
    <source>
        <dbReference type="ARBA" id="ARBA00022741"/>
    </source>
</evidence>
<keyword evidence="5" id="KW-0548">Nucleotidyltransferase</keyword>
<dbReference type="Gene3D" id="1.10.3090.10">
    <property type="entry name" value="cca-adding enzyme, domain 2"/>
    <property type="match status" value="1"/>
</dbReference>
<proteinExistence type="predicted"/>